<dbReference type="AlphaFoldDB" id="A0A3P6PDX1"/>
<proteinExistence type="predicted"/>
<reference evidence="3 4" key="1">
    <citation type="submission" date="2018-11" db="EMBL/GenBank/DDBJ databases">
        <authorList>
            <consortium name="Pathogen Informatics"/>
        </authorList>
    </citation>
    <scope>NUCLEOTIDE SEQUENCE [LARGE SCALE GENOMIC DNA]</scope>
</reference>
<feature type="compositionally biased region" description="Basic and acidic residues" evidence="2">
    <location>
        <begin position="293"/>
        <end position="320"/>
    </location>
</feature>
<dbReference type="GO" id="GO:0005802">
    <property type="term" value="C:trans-Golgi network"/>
    <property type="evidence" value="ECO:0007669"/>
    <property type="project" value="TreeGrafter"/>
</dbReference>
<keyword evidence="4" id="KW-1185">Reference proteome</keyword>
<evidence type="ECO:0000313" key="3">
    <source>
        <dbReference type="EMBL" id="VDK17585.1"/>
    </source>
</evidence>
<dbReference type="InterPro" id="IPR038830">
    <property type="entry name" value="CCDC186"/>
</dbReference>
<accession>A0A3P6PDX1</accession>
<dbReference type="PANTHER" id="PTHR18911:SF5">
    <property type="entry name" value="COILED-COIL DOMAIN-CONTAINING PROTEIN 186"/>
    <property type="match status" value="1"/>
</dbReference>
<dbReference type="EMBL" id="UYRR01000161">
    <property type="protein sequence ID" value="VDK17585.1"/>
    <property type="molecule type" value="Genomic_DNA"/>
</dbReference>
<dbReference type="Proteomes" id="UP000267096">
    <property type="component" value="Unassembled WGS sequence"/>
</dbReference>
<sequence>MSKISTLYEKYNIQCAEIERLEKQNSNYREQLLKTIRERETAEDALRNYKNEKSSKFDELERKLLEHEYQLKASKDRGAAQEAHHAKNLAETTAKFNSQIANLLKKCETAEKEKNDAVVRYATRETEVMHLKSELEKIEIEKESLNIEKDTLIQSTKYQRLQEYKQTIETIRKEYESEKIARQQQEETLSITTKRLEAVQTVMSELRSMLEQSQKQLALETEQKLSIKNEHEKLLQQMDNESVKVELAMALSENRELRDQLSIEREWHENAANELSALRDIKSQVARSQQEAEESRREALEATEEREQAEQEASECRKQTERMLSITEQLTDKNSSLSSECDSLRAKNLAINTKFIELEADLRRTKEAFDETQKQLDYIKVTSTAEIASLREDLNSKIAKVQELSRLLDEVSNEKEILKKKHASNIKELRAELMIFRRAQQQHQTTTSATTNHCDTPHENHELTAYLPITNGGCSSSSRASSICSMETSTRNTLNAPSPVDEASNMNINASLPSSSSINSMQQQMIEKIVKLQRQLARKQDKVEFLEEHVRQCTEELRKKTKIIQNYALREEASLLLPESDSLTQVNSVFESFKSVSTIL</sequence>
<organism evidence="3 4">
    <name type="scientific">Anisakis simplex</name>
    <name type="common">Herring worm</name>
    <dbReference type="NCBI Taxonomy" id="6269"/>
    <lineage>
        <taxon>Eukaryota</taxon>
        <taxon>Metazoa</taxon>
        <taxon>Ecdysozoa</taxon>
        <taxon>Nematoda</taxon>
        <taxon>Chromadorea</taxon>
        <taxon>Rhabditida</taxon>
        <taxon>Spirurina</taxon>
        <taxon>Ascaridomorpha</taxon>
        <taxon>Ascaridoidea</taxon>
        <taxon>Anisakidae</taxon>
        <taxon>Anisakis</taxon>
        <taxon>Anisakis simplex complex</taxon>
    </lineage>
</organism>
<gene>
    <name evidence="3" type="ORF">ASIM_LOCUS315</name>
</gene>
<protein>
    <submittedName>
        <fullName evidence="3">Uncharacterized protein</fullName>
    </submittedName>
</protein>
<evidence type="ECO:0000256" key="2">
    <source>
        <dbReference type="SAM" id="MobiDB-lite"/>
    </source>
</evidence>
<name>A0A3P6PDX1_ANISI</name>
<feature type="region of interest" description="Disordered" evidence="2">
    <location>
        <begin position="286"/>
        <end position="320"/>
    </location>
</feature>
<dbReference type="GO" id="GO:0031267">
    <property type="term" value="F:small GTPase binding"/>
    <property type="evidence" value="ECO:0007669"/>
    <property type="project" value="TreeGrafter"/>
</dbReference>
<feature type="coiled-coil region" evidence="1">
    <location>
        <begin position="522"/>
        <end position="556"/>
    </location>
</feature>
<dbReference type="GO" id="GO:0099518">
    <property type="term" value="P:vesicle cytoskeletal trafficking"/>
    <property type="evidence" value="ECO:0007669"/>
    <property type="project" value="TreeGrafter"/>
</dbReference>
<dbReference type="PANTHER" id="PTHR18911">
    <property type="entry name" value="CTCL TUMOR ANTIGEN HD-CL-01"/>
    <property type="match status" value="1"/>
</dbReference>
<evidence type="ECO:0000256" key="1">
    <source>
        <dbReference type="SAM" id="Coils"/>
    </source>
</evidence>
<evidence type="ECO:0000313" key="4">
    <source>
        <dbReference type="Proteomes" id="UP000267096"/>
    </source>
</evidence>
<dbReference type="OrthoDB" id="5583482at2759"/>
<keyword evidence="1" id="KW-0175">Coiled coil</keyword>